<feature type="domain" description="SpoVT-AbrB" evidence="1">
    <location>
        <begin position="7"/>
        <end position="54"/>
    </location>
</feature>
<dbReference type="Proteomes" id="UP000236910">
    <property type="component" value="Unassembled WGS sequence"/>
</dbReference>
<gene>
    <name evidence="2" type="ORF">C0175_01605</name>
</gene>
<dbReference type="InterPro" id="IPR007159">
    <property type="entry name" value="SpoVT-AbrB_dom"/>
</dbReference>
<sequence length="81" mass="9234">MNKQVVIHVDDKGRLTLPKNIREILGINPGDNLFLQYEPKSKMILLSQAINSLDLLAKDAIKEYKLGNTKNIDEIKQELCK</sequence>
<comment type="caution">
    <text evidence="2">The sequence shown here is derived from an EMBL/GenBank/DDBJ whole genome shotgun (WGS) entry which is preliminary data.</text>
</comment>
<accession>A0A2J6X8M9</accession>
<name>A0A2J6X8M9_9BACT</name>
<dbReference type="AlphaFoldDB" id="A0A2J6X8M9"/>
<dbReference type="InterPro" id="IPR037914">
    <property type="entry name" value="SpoVT-AbrB_sf"/>
</dbReference>
<organism evidence="2 3">
    <name type="scientific">Caldisericum exile</name>
    <dbReference type="NCBI Taxonomy" id="693075"/>
    <lineage>
        <taxon>Bacteria</taxon>
        <taxon>Pseudomonadati</taxon>
        <taxon>Caldisericota/Cryosericota group</taxon>
        <taxon>Caldisericota</taxon>
        <taxon>Caldisericia</taxon>
        <taxon>Caldisericales</taxon>
        <taxon>Caldisericaceae</taxon>
        <taxon>Caldisericum</taxon>
    </lineage>
</organism>
<evidence type="ECO:0000259" key="1">
    <source>
        <dbReference type="SMART" id="SM00966"/>
    </source>
</evidence>
<dbReference type="SMART" id="SM00966">
    <property type="entry name" value="SpoVT_AbrB"/>
    <property type="match status" value="1"/>
</dbReference>
<dbReference type="Pfam" id="PF04014">
    <property type="entry name" value="MazE_antitoxin"/>
    <property type="match status" value="1"/>
</dbReference>
<dbReference type="GO" id="GO:0003677">
    <property type="term" value="F:DNA binding"/>
    <property type="evidence" value="ECO:0007669"/>
    <property type="project" value="InterPro"/>
</dbReference>
<evidence type="ECO:0000313" key="2">
    <source>
        <dbReference type="EMBL" id="PMP83540.1"/>
    </source>
</evidence>
<dbReference type="Gene3D" id="2.10.260.10">
    <property type="match status" value="1"/>
</dbReference>
<evidence type="ECO:0000313" key="3">
    <source>
        <dbReference type="Proteomes" id="UP000236910"/>
    </source>
</evidence>
<proteinExistence type="predicted"/>
<dbReference type="EMBL" id="PNIX01000095">
    <property type="protein sequence ID" value="PMP83540.1"/>
    <property type="molecule type" value="Genomic_DNA"/>
</dbReference>
<dbReference type="NCBIfam" id="TIGR01439">
    <property type="entry name" value="lp_hng_hel_AbrB"/>
    <property type="match status" value="1"/>
</dbReference>
<dbReference type="SUPFAM" id="SSF89447">
    <property type="entry name" value="AbrB/MazE/MraZ-like"/>
    <property type="match status" value="1"/>
</dbReference>
<protein>
    <submittedName>
        <fullName evidence="2">AbrB family transcriptional regulator</fullName>
    </submittedName>
</protein>
<reference evidence="2 3" key="1">
    <citation type="submission" date="2018-01" db="EMBL/GenBank/DDBJ databases">
        <title>Metagenomic assembled genomes from two thermal pools in the Uzon Caldera, Kamchatka, Russia.</title>
        <authorList>
            <person name="Wilkins L."/>
            <person name="Ettinger C."/>
        </authorList>
    </citation>
    <scope>NUCLEOTIDE SEQUENCE [LARGE SCALE GENOMIC DNA]</scope>
    <source>
        <strain evidence="2">ARK-10</strain>
    </source>
</reference>